<dbReference type="SUPFAM" id="SSF46785">
    <property type="entry name" value="Winged helix' DNA-binding domain"/>
    <property type="match status" value="1"/>
</dbReference>
<dbReference type="Gene3D" id="1.10.10.10">
    <property type="entry name" value="Winged helix-like DNA-binding domain superfamily/Winged helix DNA-binding domain"/>
    <property type="match status" value="1"/>
</dbReference>
<dbReference type="Gene3D" id="3.40.190.10">
    <property type="entry name" value="Periplasmic binding protein-like II"/>
    <property type="match status" value="2"/>
</dbReference>
<dbReference type="Pfam" id="PF00126">
    <property type="entry name" value="HTH_1"/>
    <property type="match status" value="1"/>
</dbReference>
<dbReference type="PANTHER" id="PTHR30118">
    <property type="entry name" value="HTH-TYPE TRANSCRIPTIONAL REGULATOR LEUO-RELATED"/>
    <property type="match status" value="1"/>
</dbReference>
<dbReference type="InterPro" id="IPR036388">
    <property type="entry name" value="WH-like_DNA-bd_sf"/>
</dbReference>
<protein>
    <submittedName>
        <fullName evidence="6">LysR family transcriptional regulator</fullName>
    </submittedName>
</protein>
<evidence type="ECO:0000259" key="5">
    <source>
        <dbReference type="PROSITE" id="PS50931"/>
    </source>
</evidence>
<keyword evidence="7" id="KW-1185">Reference proteome</keyword>
<keyword evidence="4" id="KW-0804">Transcription</keyword>
<evidence type="ECO:0000313" key="6">
    <source>
        <dbReference type="EMBL" id="MBM7124143.1"/>
    </source>
</evidence>
<dbReference type="InterPro" id="IPR000847">
    <property type="entry name" value="LysR_HTH_N"/>
</dbReference>
<dbReference type="InterPro" id="IPR036390">
    <property type="entry name" value="WH_DNA-bd_sf"/>
</dbReference>
<dbReference type="InterPro" id="IPR050389">
    <property type="entry name" value="LysR-type_TF"/>
</dbReference>
<feature type="domain" description="HTH lysR-type" evidence="5">
    <location>
        <begin position="7"/>
        <end position="64"/>
    </location>
</feature>
<gene>
    <name evidence="6" type="ORF">ISP19_02020</name>
</gene>
<dbReference type="EMBL" id="JADIKE010000024">
    <property type="protein sequence ID" value="MBM7124143.1"/>
    <property type="molecule type" value="Genomic_DNA"/>
</dbReference>
<comment type="similarity">
    <text evidence="1">Belongs to the LysR transcriptional regulatory family.</text>
</comment>
<dbReference type="RefSeq" id="WP_204679166.1">
    <property type="nucleotide sequence ID" value="NZ_BSNR01000006.1"/>
</dbReference>
<dbReference type="InterPro" id="IPR005119">
    <property type="entry name" value="LysR_subst-bd"/>
</dbReference>
<reference evidence="6" key="1">
    <citation type="submission" date="2020-10" db="EMBL/GenBank/DDBJ databases">
        <title>Phylogeny of dyella-like bacteria.</title>
        <authorList>
            <person name="Fu J."/>
        </authorList>
    </citation>
    <scope>NUCLEOTIDE SEQUENCE</scope>
    <source>
        <strain evidence="6">DHOC52</strain>
    </source>
</reference>
<organism evidence="6 7">
    <name type="scientific">Dyella flava</name>
    <dbReference type="NCBI Taxonomy" id="1920170"/>
    <lineage>
        <taxon>Bacteria</taxon>
        <taxon>Pseudomonadati</taxon>
        <taxon>Pseudomonadota</taxon>
        <taxon>Gammaproteobacteria</taxon>
        <taxon>Lysobacterales</taxon>
        <taxon>Rhodanobacteraceae</taxon>
        <taxon>Dyella</taxon>
    </lineage>
</organism>
<proteinExistence type="inferred from homology"/>
<keyword evidence="2" id="KW-0805">Transcription regulation</keyword>
<evidence type="ECO:0000256" key="2">
    <source>
        <dbReference type="ARBA" id="ARBA00023015"/>
    </source>
</evidence>
<keyword evidence="3" id="KW-0238">DNA-binding</keyword>
<dbReference type="Proteomes" id="UP001430149">
    <property type="component" value="Unassembled WGS sequence"/>
</dbReference>
<evidence type="ECO:0000256" key="1">
    <source>
        <dbReference type="ARBA" id="ARBA00009437"/>
    </source>
</evidence>
<dbReference type="PRINTS" id="PR00039">
    <property type="entry name" value="HTHLYSR"/>
</dbReference>
<accession>A0ABS2JYS8</accession>
<name>A0ABS2JYS8_9GAMM</name>
<sequence>MRDIRKLDLNLLRALDALLDERSVTKAAERLALTQPAVSGVLARLRESFDDPLFVRTQRGIVPTPRAMQIVGPLKQILGDVESLLQPSTFEPSTAEFTISVAATDYAFRAAVIPFVSKLRQLAPGVRVAARPVEDDRVELQFARGEIDLALMTPEDVLPELHSQHLFDESYVCALRADHPDAKAQTLSIDRFCALDHALVSFAGERFWGVTDDALASIGRRRRVAVSVTSFLVLTEVLLTTDLIAIAPRRLVAGVDGLVLFKPPIDIAGFSKLAVWHERTHYDPGHQWARALLFETCGALGGAEEKSVRRVRRAALGS</sequence>
<dbReference type="PROSITE" id="PS50931">
    <property type="entry name" value="HTH_LYSR"/>
    <property type="match status" value="1"/>
</dbReference>
<dbReference type="SUPFAM" id="SSF53850">
    <property type="entry name" value="Periplasmic binding protein-like II"/>
    <property type="match status" value="1"/>
</dbReference>
<dbReference type="PANTHER" id="PTHR30118:SF15">
    <property type="entry name" value="TRANSCRIPTIONAL REGULATORY PROTEIN"/>
    <property type="match status" value="1"/>
</dbReference>
<comment type="caution">
    <text evidence="6">The sequence shown here is derived from an EMBL/GenBank/DDBJ whole genome shotgun (WGS) entry which is preliminary data.</text>
</comment>
<evidence type="ECO:0000256" key="4">
    <source>
        <dbReference type="ARBA" id="ARBA00023163"/>
    </source>
</evidence>
<evidence type="ECO:0000256" key="3">
    <source>
        <dbReference type="ARBA" id="ARBA00023125"/>
    </source>
</evidence>
<evidence type="ECO:0000313" key="7">
    <source>
        <dbReference type="Proteomes" id="UP001430149"/>
    </source>
</evidence>
<dbReference type="Pfam" id="PF03466">
    <property type="entry name" value="LysR_substrate"/>
    <property type="match status" value="1"/>
</dbReference>